<protein>
    <recommendedName>
        <fullName evidence="2">Lipoprotein</fullName>
    </recommendedName>
</protein>
<comment type="caution">
    <text evidence="1">The sequence shown here is derived from an EMBL/GenBank/DDBJ whole genome shotgun (WGS) entry which is preliminary data.</text>
</comment>
<sequence>MRWVLIIVLVSVLLAACSGDQQQQQPEKSWVEYNACVESRPKYGPGFPLQPVSQELVDMWCGRFKP</sequence>
<dbReference type="AlphaFoldDB" id="A0A0F9DTU2"/>
<dbReference type="EMBL" id="LAZR01027623">
    <property type="protein sequence ID" value="KKL65159.1"/>
    <property type="molecule type" value="Genomic_DNA"/>
</dbReference>
<evidence type="ECO:0000313" key="1">
    <source>
        <dbReference type="EMBL" id="KKL65159.1"/>
    </source>
</evidence>
<reference evidence="1" key="1">
    <citation type="journal article" date="2015" name="Nature">
        <title>Complex archaea that bridge the gap between prokaryotes and eukaryotes.</title>
        <authorList>
            <person name="Spang A."/>
            <person name="Saw J.H."/>
            <person name="Jorgensen S.L."/>
            <person name="Zaremba-Niedzwiedzka K."/>
            <person name="Martijn J."/>
            <person name="Lind A.E."/>
            <person name="van Eijk R."/>
            <person name="Schleper C."/>
            <person name="Guy L."/>
            <person name="Ettema T.J."/>
        </authorList>
    </citation>
    <scope>NUCLEOTIDE SEQUENCE</scope>
</reference>
<evidence type="ECO:0008006" key="2">
    <source>
        <dbReference type="Google" id="ProtNLM"/>
    </source>
</evidence>
<dbReference type="PROSITE" id="PS51257">
    <property type="entry name" value="PROKAR_LIPOPROTEIN"/>
    <property type="match status" value="1"/>
</dbReference>
<proteinExistence type="predicted"/>
<name>A0A0F9DTU2_9ZZZZ</name>
<gene>
    <name evidence="1" type="ORF">LCGC14_2157790</name>
</gene>
<organism evidence="1">
    <name type="scientific">marine sediment metagenome</name>
    <dbReference type="NCBI Taxonomy" id="412755"/>
    <lineage>
        <taxon>unclassified sequences</taxon>
        <taxon>metagenomes</taxon>
        <taxon>ecological metagenomes</taxon>
    </lineage>
</organism>
<accession>A0A0F9DTU2</accession>